<dbReference type="AlphaFoldDB" id="A0AAN8LI09"/>
<name>A0AAN8LI09_9TELE</name>
<evidence type="ECO:0000256" key="7">
    <source>
        <dbReference type="PIRNR" id="PIRNR007991"/>
    </source>
</evidence>
<evidence type="ECO:0000313" key="10">
    <source>
        <dbReference type="EMBL" id="KAK6309744.1"/>
    </source>
</evidence>
<comment type="subcellular location">
    <subcellularLocation>
        <location evidence="1">Cell membrane</location>
        <topology evidence="1">Multi-pass membrane protein</topology>
    </subcellularLocation>
</comment>
<dbReference type="EMBL" id="JAGTTL010000017">
    <property type="protein sequence ID" value="KAK6309744.1"/>
    <property type="molecule type" value="Genomic_DNA"/>
</dbReference>
<evidence type="ECO:0000256" key="5">
    <source>
        <dbReference type="ARBA" id="ARBA00023136"/>
    </source>
</evidence>
<evidence type="ECO:0000256" key="3">
    <source>
        <dbReference type="ARBA" id="ARBA00022692"/>
    </source>
</evidence>
<sequence>MDTESIHSGYSSHSNISNRHGEQSRRERRKLSSKDSSRSERSVIINTPDGPTQAFPTHNSEPLLKVPTSVAGDEAPSLQDDNWGETTTAVTGTSELSLSQEEVVGLWKGPEDGQGQGCRSYTPLVLGFCVGLLVLATPLAFLVLPAVLWPARLQACGSACEGLFLSVSCKLLILLLAVWAIFLRQASASLPRVCVYRALLATLTLLLTLSYWLFYGVRILDSQDEDYQGIVQFAVSLVDSLLFVHYLAIVLLEIRHLQPCYSLCVIRSTDGETRCYNLGQLSVQRAALSLLEFYYRDFPLHNPALLSASKHRAAKHLAGLKVYIVDGPGNPAGPAEGSGGLQVGGKSRAMISAAARHRDTTHNELYYEEADYDRRVRKRRARLVVAVEEAFMHVRRMQQEEQEASPGDVMDVREAALAIFPSMARALQKYLRTTKRQHCHSMNSIQRHLAFCLKHNMSPKAFLEAYLSPGPTLQYGQERWMAGQWTLVSEAAVTSGLKEGMVFSLRCLDFSLAVAVKSIPYIQMTEEYVDPKSHKFTLCLQSETSV</sequence>
<dbReference type="GO" id="GO:0005886">
    <property type="term" value="C:plasma membrane"/>
    <property type="evidence" value="ECO:0007669"/>
    <property type="project" value="UniProtKB-SubCell"/>
</dbReference>
<comment type="caution">
    <text evidence="10">The sequence shown here is derived from an EMBL/GenBank/DDBJ whole genome shotgun (WGS) entry which is preliminary data.</text>
</comment>
<gene>
    <name evidence="10" type="ORF">J4Q44_G00196250</name>
</gene>
<feature type="compositionally biased region" description="Polar residues" evidence="8">
    <location>
        <begin position="1"/>
        <end position="18"/>
    </location>
</feature>
<keyword evidence="3 9" id="KW-0812">Transmembrane</keyword>
<keyword evidence="5 7" id="KW-0472">Membrane</keyword>
<feature type="region of interest" description="Disordered" evidence="8">
    <location>
        <begin position="1"/>
        <end position="64"/>
    </location>
</feature>
<evidence type="ECO:0000256" key="4">
    <source>
        <dbReference type="ARBA" id="ARBA00022989"/>
    </source>
</evidence>
<evidence type="ECO:0000313" key="11">
    <source>
        <dbReference type="Proteomes" id="UP001356427"/>
    </source>
</evidence>
<proteinExistence type="inferred from homology"/>
<dbReference type="PANTHER" id="PTHR20886">
    <property type="entry name" value="VANG-LIKE PROTEIN"/>
    <property type="match status" value="1"/>
</dbReference>
<feature type="transmembrane region" description="Helical" evidence="9">
    <location>
        <begin position="195"/>
        <end position="217"/>
    </location>
</feature>
<feature type="compositionally biased region" description="Basic and acidic residues" evidence="8">
    <location>
        <begin position="19"/>
        <end position="41"/>
    </location>
</feature>
<comment type="similarity">
    <text evidence="6 7">Belongs to the Vang family.</text>
</comment>
<dbReference type="Proteomes" id="UP001356427">
    <property type="component" value="Unassembled WGS sequence"/>
</dbReference>
<organism evidence="10 11">
    <name type="scientific">Coregonus suidteri</name>
    <dbReference type="NCBI Taxonomy" id="861788"/>
    <lineage>
        <taxon>Eukaryota</taxon>
        <taxon>Metazoa</taxon>
        <taxon>Chordata</taxon>
        <taxon>Craniata</taxon>
        <taxon>Vertebrata</taxon>
        <taxon>Euteleostomi</taxon>
        <taxon>Actinopterygii</taxon>
        <taxon>Neopterygii</taxon>
        <taxon>Teleostei</taxon>
        <taxon>Protacanthopterygii</taxon>
        <taxon>Salmoniformes</taxon>
        <taxon>Salmonidae</taxon>
        <taxon>Coregoninae</taxon>
        <taxon>Coregonus</taxon>
    </lineage>
</organism>
<accession>A0AAN8LI09</accession>
<keyword evidence="2 7" id="KW-1003">Cell membrane</keyword>
<dbReference type="Pfam" id="PF06638">
    <property type="entry name" value="Strabismus"/>
    <property type="match status" value="1"/>
</dbReference>
<feature type="transmembrane region" description="Helical" evidence="9">
    <location>
        <begin position="124"/>
        <end position="151"/>
    </location>
</feature>
<feature type="transmembrane region" description="Helical" evidence="9">
    <location>
        <begin position="163"/>
        <end position="183"/>
    </location>
</feature>
<protein>
    <recommendedName>
        <fullName evidence="7">Vang-like protein</fullName>
    </recommendedName>
</protein>
<evidence type="ECO:0000256" key="1">
    <source>
        <dbReference type="ARBA" id="ARBA00004651"/>
    </source>
</evidence>
<feature type="transmembrane region" description="Helical" evidence="9">
    <location>
        <begin position="229"/>
        <end position="252"/>
    </location>
</feature>
<evidence type="ECO:0000256" key="8">
    <source>
        <dbReference type="SAM" id="MobiDB-lite"/>
    </source>
</evidence>
<dbReference type="InterPro" id="IPR009539">
    <property type="entry name" value="VANGL"/>
</dbReference>
<dbReference type="PIRSF" id="PIRSF007991">
    <property type="entry name" value="Strabismus"/>
    <property type="match status" value="1"/>
</dbReference>
<reference evidence="10 11" key="1">
    <citation type="submission" date="2021-04" db="EMBL/GenBank/DDBJ databases">
        <authorList>
            <person name="De Guttry C."/>
            <person name="Zahm M."/>
            <person name="Klopp C."/>
            <person name="Cabau C."/>
            <person name="Louis A."/>
            <person name="Berthelot C."/>
            <person name="Parey E."/>
            <person name="Roest Crollius H."/>
            <person name="Montfort J."/>
            <person name="Robinson-Rechavi M."/>
            <person name="Bucao C."/>
            <person name="Bouchez O."/>
            <person name="Gislard M."/>
            <person name="Lluch J."/>
            <person name="Milhes M."/>
            <person name="Lampietro C."/>
            <person name="Lopez Roques C."/>
            <person name="Donnadieu C."/>
            <person name="Braasch I."/>
            <person name="Desvignes T."/>
            <person name="Postlethwait J."/>
            <person name="Bobe J."/>
            <person name="Wedekind C."/>
            <person name="Guiguen Y."/>
        </authorList>
    </citation>
    <scope>NUCLEOTIDE SEQUENCE [LARGE SCALE GENOMIC DNA]</scope>
    <source>
        <strain evidence="10">Cs_M1</strain>
        <tissue evidence="10">Blood</tissue>
    </source>
</reference>
<evidence type="ECO:0000256" key="9">
    <source>
        <dbReference type="SAM" id="Phobius"/>
    </source>
</evidence>
<evidence type="ECO:0000256" key="2">
    <source>
        <dbReference type="ARBA" id="ARBA00022475"/>
    </source>
</evidence>
<evidence type="ECO:0000256" key="6">
    <source>
        <dbReference type="ARBA" id="ARBA00025718"/>
    </source>
</evidence>
<keyword evidence="4 9" id="KW-1133">Transmembrane helix</keyword>
<keyword evidence="11" id="KW-1185">Reference proteome</keyword>